<gene>
    <name evidence="3" type="ORF">AA15669_0751</name>
</gene>
<name>A0ABQ0NXZ7_9PROT</name>
<dbReference type="EMBL" id="BAQD01000009">
    <property type="protein sequence ID" value="GBQ06031.1"/>
    <property type="molecule type" value="Genomic_DNA"/>
</dbReference>
<protein>
    <submittedName>
        <fullName evidence="3">Uncharacterized protein</fullName>
    </submittedName>
</protein>
<proteinExistence type="predicted"/>
<evidence type="ECO:0000256" key="2">
    <source>
        <dbReference type="SAM" id="SignalP"/>
    </source>
</evidence>
<feature type="chain" id="PRO_5045943727" evidence="2">
    <location>
        <begin position="32"/>
        <end position="178"/>
    </location>
</feature>
<evidence type="ECO:0000256" key="1">
    <source>
        <dbReference type="SAM" id="MobiDB-lite"/>
    </source>
</evidence>
<keyword evidence="4" id="KW-1185">Reference proteome</keyword>
<accession>A0ABQ0NXZ7</accession>
<organism evidence="3 4">
    <name type="scientific">Saccharibacter floricola DSM 15669</name>
    <dbReference type="NCBI Taxonomy" id="1123227"/>
    <lineage>
        <taxon>Bacteria</taxon>
        <taxon>Pseudomonadati</taxon>
        <taxon>Pseudomonadota</taxon>
        <taxon>Alphaproteobacteria</taxon>
        <taxon>Acetobacterales</taxon>
        <taxon>Acetobacteraceae</taxon>
        <taxon>Saccharibacter</taxon>
    </lineage>
</organism>
<keyword evidence="2" id="KW-0732">Signal</keyword>
<sequence>MPVSCRSFSFRSFGATLAIFSVLVGSPSARAAACHPSNDIHAAFNLEGLKSELMVTALSCKTQSRYNEFVGHFRPLLNKAEKRIETYFHSTYGRQGDRKRDDYITQLADVQSLGGLKSGTVFCDQRVPMFDELAALDTADDLSHYAEAKDIAQPASYESCTAPRPAVRSRHGRTAHHK</sequence>
<feature type="region of interest" description="Disordered" evidence="1">
    <location>
        <begin position="157"/>
        <end position="178"/>
    </location>
</feature>
<evidence type="ECO:0000313" key="3">
    <source>
        <dbReference type="EMBL" id="GBQ06031.1"/>
    </source>
</evidence>
<dbReference type="Proteomes" id="UP001062901">
    <property type="component" value="Unassembled WGS sequence"/>
</dbReference>
<comment type="caution">
    <text evidence="3">The sequence shown here is derived from an EMBL/GenBank/DDBJ whole genome shotgun (WGS) entry which is preliminary data.</text>
</comment>
<reference evidence="3" key="1">
    <citation type="submission" date="2013-04" db="EMBL/GenBank/DDBJ databases">
        <title>The genome sequencing project of 58 acetic acid bacteria.</title>
        <authorList>
            <person name="Okamoto-Kainuma A."/>
            <person name="Ishikawa M."/>
            <person name="Umino S."/>
            <person name="Koizumi Y."/>
            <person name="Shiwa Y."/>
            <person name="Yoshikawa H."/>
            <person name="Matsutani M."/>
            <person name="Matsushita K."/>
        </authorList>
    </citation>
    <scope>NUCLEOTIDE SEQUENCE</scope>
    <source>
        <strain evidence="3">DSM 15669</strain>
    </source>
</reference>
<dbReference type="RefSeq" id="WP_018980022.1">
    <property type="nucleotide sequence ID" value="NZ_BAQD01000009.1"/>
</dbReference>
<feature type="compositionally biased region" description="Basic residues" evidence="1">
    <location>
        <begin position="167"/>
        <end position="178"/>
    </location>
</feature>
<feature type="signal peptide" evidence="2">
    <location>
        <begin position="1"/>
        <end position="31"/>
    </location>
</feature>
<evidence type="ECO:0000313" key="4">
    <source>
        <dbReference type="Proteomes" id="UP001062901"/>
    </source>
</evidence>